<reference evidence="5" key="1">
    <citation type="journal article" date="2019" name="Int. J. Syst. Evol. Microbiol.">
        <title>The Global Catalogue of Microorganisms (GCM) 10K type strain sequencing project: providing services to taxonomists for standard genome sequencing and annotation.</title>
        <authorList>
            <consortium name="The Broad Institute Genomics Platform"/>
            <consortium name="The Broad Institute Genome Sequencing Center for Infectious Disease"/>
            <person name="Wu L."/>
            <person name="Ma J."/>
        </authorList>
    </citation>
    <scope>NUCLEOTIDE SEQUENCE [LARGE SCALE GENOMIC DNA]</scope>
    <source>
        <strain evidence="5">JCM 30234</strain>
    </source>
</reference>
<accession>A0ABW2UUM4</accession>
<feature type="region of interest" description="Disordered" evidence="1">
    <location>
        <begin position="113"/>
        <end position="141"/>
    </location>
</feature>
<evidence type="ECO:0000256" key="2">
    <source>
        <dbReference type="SAM" id="Phobius"/>
    </source>
</evidence>
<sequence>MVQKSEYDKKKMNPLLWFLVVIVIPGLIVLFLVAMIMTMAGVDVTGWAKEKASHIPVVSDVLSDDQEQHDKQAGAKLREKVDKQDDKIDSLNGEISILESNITELKQRNAKLKDNKISKEDDAGDESSKQDGPDAVGDIASSFSDMDNEQAARVLQAMEQDLAVSILQELSNDARGDIFDAMDADYAATLTKRFVN</sequence>
<dbReference type="InterPro" id="IPR006668">
    <property type="entry name" value="Mg_transptr_MgtE_intracell_dom"/>
</dbReference>
<keyword evidence="2" id="KW-1133">Transmembrane helix</keyword>
<evidence type="ECO:0000259" key="3">
    <source>
        <dbReference type="Pfam" id="PF03448"/>
    </source>
</evidence>
<comment type="caution">
    <text evidence="4">The sequence shown here is derived from an EMBL/GenBank/DDBJ whole genome shotgun (WGS) entry which is preliminary data.</text>
</comment>
<evidence type="ECO:0000256" key="1">
    <source>
        <dbReference type="SAM" id="MobiDB-lite"/>
    </source>
</evidence>
<evidence type="ECO:0000313" key="5">
    <source>
        <dbReference type="Proteomes" id="UP001596620"/>
    </source>
</evidence>
<feature type="compositionally biased region" description="Basic and acidic residues" evidence="1">
    <location>
        <begin position="113"/>
        <end position="132"/>
    </location>
</feature>
<dbReference type="EMBL" id="JBHTGR010000001">
    <property type="protein sequence ID" value="MFC7745798.1"/>
    <property type="molecule type" value="Genomic_DNA"/>
</dbReference>
<keyword evidence="2" id="KW-0812">Transmembrane</keyword>
<organism evidence="4 5">
    <name type="scientific">Lentibacillus kimchii</name>
    <dbReference type="NCBI Taxonomy" id="1542911"/>
    <lineage>
        <taxon>Bacteria</taxon>
        <taxon>Bacillati</taxon>
        <taxon>Bacillota</taxon>
        <taxon>Bacilli</taxon>
        <taxon>Bacillales</taxon>
        <taxon>Bacillaceae</taxon>
        <taxon>Lentibacillus</taxon>
    </lineage>
</organism>
<evidence type="ECO:0000313" key="4">
    <source>
        <dbReference type="EMBL" id="MFC7745798.1"/>
    </source>
</evidence>
<protein>
    <submittedName>
        <fullName evidence="4">MotE family protein</fullName>
    </submittedName>
</protein>
<gene>
    <name evidence="4" type="ORF">ACFQU8_00900</name>
</gene>
<dbReference type="SUPFAM" id="SSF158791">
    <property type="entry name" value="MgtE N-terminal domain-like"/>
    <property type="match status" value="1"/>
</dbReference>
<dbReference type="Gene3D" id="1.25.60.10">
    <property type="entry name" value="MgtE N-terminal domain-like"/>
    <property type="match status" value="1"/>
</dbReference>
<feature type="transmembrane region" description="Helical" evidence="2">
    <location>
        <begin position="15"/>
        <end position="42"/>
    </location>
</feature>
<feature type="region of interest" description="Disordered" evidence="1">
    <location>
        <begin position="62"/>
        <end position="81"/>
    </location>
</feature>
<dbReference type="Proteomes" id="UP001596620">
    <property type="component" value="Unassembled WGS sequence"/>
</dbReference>
<proteinExistence type="predicted"/>
<dbReference type="RefSeq" id="WP_382357269.1">
    <property type="nucleotide sequence ID" value="NZ_JBHTGR010000001.1"/>
</dbReference>
<dbReference type="InterPro" id="IPR038076">
    <property type="entry name" value="MgtE_N_sf"/>
</dbReference>
<name>A0ABW2UUM4_9BACI</name>
<keyword evidence="5" id="KW-1185">Reference proteome</keyword>
<feature type="domain" description="Magnesium transporter MgtE intracellular" evidence="3">
    <location>
        <begin position="137"/>
        <end position="190"/>
    </location>
</feature>
<keyword evidence="2" id="KW-0472">Membrane</keyword>
<dbReference type="Pfam" id="PF03448">
    <property type="entry name" value="MgtE_N"/>
    <property type="match status" value="1"/>
</dbReference>
<feature type="compositionally biased region" description="Basic and acidic residues" evidence="1">
    <location>
        <begin position="66"/>
        <end position="81"/>
    </location>
</feature>